<dbReference type="AlphaFoldDB" id="A0A9X0CPX7"/>
<organism evidence="1 2">
    <name type="scientific">Desmophyllum pertusum</name>
    <dbReference type="NCBI Taxonomy" id="174260"/>
    <lineage>
        <taxon>Eukaryota</taxon>
        <taxon>Metazoa</taxon>
        <taxon>Cnidaria</taxon>
        <taxon>Anthozoa</taxon>
        <taxon>Hexacorallia</taxon>
        <taxon>Scleractinia</taxon>
        <taxon>Caryophylliina</taxon>
        <taxon>Caryophylliidae</taxon>
        <taxon>Desmophyllum</taxon>
    </lineage>
</organism>
<gene>
    <name evidence="1" type="ORF">OS493_040463</name>
</gene>
<proteinExistence type="predicted"/>
<reference evidence="1" key="1">
    <citation type="submission" date="2023-01" db="EMBL/GenBank/DDBJ databases">
        <title>Genome assembly of the deep-sea coral Lophelia pertusa.</title>
        <authorList>
            <person name="Herrera S."/>
            <person name="Cordes E."/>
        </authorList>
    </citation>
    <scope>NUCLEOTIDE SEQUENCE</scope>
    <source>
        <strain evidence="1">USNM1676648</strain>
        <tissue evidence="1">Polyp</tissue>
    </source>
</reference>
<dbReference type="Proteomes" id="UP001163046">
    <property type="component" value="Unassembled WGS sequence"/>
</dbReference>
<feature type="non-terminal residue" evidence="1">
    <location>
        <position position="1"/>
    </location>
</feature>
<name>A0A9X0CPX7_9CNID</name>
<comment type="caution">
    <text evidence="1">The sequence shown here is derived from an EMBL/GenBank/DDBJ whole genome shotgun (WGS) entry which is preliminary data.</text>
</comment>
<dbReference type="EMBL" id="MU827210">
    <property type="protein sequence ID" value="KAJ7367425.1"/>
    <property type="molecule type" value="Genomic_DNA"/>
</dbReference>
<evidence type="ECO:0000313" key="2">
    <source>
        <dbReference type="Proteomes" id="UP001163046"/>
    </source>
</evidence>
<accession>A0A9X0CPX7</accession>
<keyword evidence="2" id="KW-1185">Reference proteome</keyword>
<evidence type="ECO:0000313" key="1">
    <source>
        <dbReference type="EMBL" id="KAJ7367425.1"/>
    </source>
</evidence>
<protein>
    <submittedName>
        <fullName evidence="1">Uncharacterized protein</fullName>
    </submittedName>
</protein>
<sequence length="284" mass="32480">MFYRIGEGDQPVAHVPAPRQVAIDGHHRIGINALDFQDNQRRIQENVLGMTREAVIARLRTLLNNNELEEHLQQCTEREQRCLLAYYHVLSALRIIDYMIMVMGREYFLRVIDVLTGTITSFTNERIIIQYQEIDIECDGYFLYAIHGTSSTTKKSQKGTAGSIPLLYLPLFPLLVFAVAVPKNDVPVPALYVIEAPEKEFTAQVDGKEYVRCKNKLCAFFCSVNNFEEYDDIVINDVADFYKGLDAPKAWYPTNCGESDVDKCHHLVNVEDIPDLELQDKVQK</sequence>